<dbReference type="PANTHER" id="PTHR34706:SF2">
    <property type="entry name" value="RFEF"/>
    <property type="match status" value="1"/>
</dbReference>
<dbReference type="STRING" id="1569628.A0A316UUG7"/>
<sequence length="606" mass="63840">MTFKKKLLIAGLVGTTCLALYKLSKSREKEKEKLRIEQAAQHHTTSPMPPTQAQQQQPGQQGHNYAAWAAGGAGAAAVAAAGAYAYQHHHQQAPAPLVPEESGDILWSDLRDWRLIARLLAATVADQNLYPFYDWAACERIARQLASSGTLVSLGESWEMPPFLAQDLVKLALFDVMFLLDDSASMNSEKGLRIEALRQIMKRSADAAGRLDPDGMECAWMNAPGGHRIHSASEAESLVKACQFSGPATPLGEALEQKLIRPLLLNPLSSGQGLKKPVLAIIITDGRPTGPTESGERIVKVIQDAKSRLKKTQYGEDALSITIAAVGNDSEAQDWLDSIDNHPAIGDLVDVVSDIRVEAKQVKAQTGVDLTPDLHCLKLLLGAVDSGYDASDEPPGAAKKSMRRENEREAKAKHFAKDKERLIAQRDAAMAQAGVAPGREPAAGSVPASQMSGAGYPPATGAPYPPQQQHQQGGYPPATGGYPGGGYPPANNSPYPPQGGVGAPYPPQASAYGAPPEQSYYGGAAPPPYSDHSRGFGGGAQSSYPQQQPHQGGAPGVGGFAMPQPNASPYPGGPGQQPPSSSYPGQGQQPYPPPGGPMGFPSAFGS</sequence>
<dbReference type="OrthoDB" id="2142040at2759"/>
<dbReference type="InterPro" id="IPR036465">
    <property type="entry name" value="vWFA_dom_sf"/>
</dbReference>
<organism evidence="3 4">
    <name type="scientific">Jaminaea rosea</name>
    <dbReference type="NCBI Taxonomy" id="1569628"/>
    <lineage>
        <taxon>Eukaryota</taxon>
        <taxon>Fungi</taxon>
        <taxon>Dikarya</taxon>
        <taxon>Basidiomycota</taxon>
        <taxon>Ustilaginomycotina</taxon>
        <taxon>Exobasidiomycetes</taxon>
        <taxon>Microstromatales</taxon>
        <taxon>Microstromatales incertae sedis</taxon>
        <taxon>Jaminaea</taxon>
    </lineage>
</organism>
<feature type="compositionally biased region" description="Basic and acidic residues" evidence="1">
    <location>
        <begin position="403"/>
        <end position="424"/>
    </location>
</feature>
<feature type="region of interest" description="Disordered" evidence="1">
    <location>
        <begin position="31"/>
        <end position="64"/>
    </location>
</feature>
<feature type="region of interest" description="Disordered" evidence="1">
    <location>
        <begin position="388"/>
        <end position="606"/>
    </location>
</feature>
<gene>
    <name evidence="3" type="ORF">BDZ90DRAFT_217977</name>
</gene>
<accession>A0A316UUG7</accession>
<dbReference type="SUPFAM" id="SSF53300">
    <property type="entry name" value="vWA-like"/>
    <property type="match status" value="1"/>
</dbReference>
<feature type="domain" description="VWFA" evidence="2">
    <location>
        <begin position="175"/>
        <end position="374"/>
    </location>
</feature>
<feature type="compositionally biased region" description="Low complexity" evidence="1">
    <location>
        <begin position="578"/>
        <end position="589"/>
    </location>
</feature>
<dbReference type="Gene3D" id="3.40.50.410">
    <property type="entry name" value="von Willebrand factor, type A domain"/>
    <property type="match status" value="1"/>
</dbReference>
<protein>
    <recommendedName>
        <fullName evidence="2">VWFA domain-containing protein</fullName>
    </recommendedName>
</protein>
<feature type="compositionally biased region" description="Low complexity" evidence="1">
    <location>
        <begin position="51"/>
        <end position="64"/>
    </location>
</feature>
<name>A0A316UUG7_9BASI</name>
<evidence type="ECO:0000256" key="1">
    <source>
        <dbReference type="SAM" id="MobiDB-lite"/>
    </source>
</evidence>
<dbReference type="InterPro" id="IPR002035">
    <property type="entry name" value="VWF_A"/>
</dbReference>
<evidence type="ECO:0000313" key="4">
    <source>
        <dbReference type="Proteomes" id="UP000245884"/>
    </source>
</evidence>
<evidence type="ECO:0000313" key="3">
    <source>
        <dbReference type="EMBL" id="PWN28950.1"/>
    </source>
</evidence>
<dbReference type="EMBL" id="KZ819664">
    <property type="protein sequence ID" value="PWN28950.1"/>
    <property type="molecule type" value="Genomic_DNA"/>
</dbReference>
<reference evidence="3 4" key="1">
    <citation type="journal article" date="2018" name="Mol. Biol. Evol.">
        <title>Broad Genomic Sampling Reveals a Smut Pathogenic Ancestry of the Fungal Clade Ustilaginomycotina.</title>
        <authorList>
            <person name="Kijpornyongpan T."/>
            <person name="Mondo S.J."/>
            <person name="Barry K."/>
            <person name="Sandor L."/>
            <person name="Lee J."/>
            <person name="Lipzen A."/>
            <person name="Pangilinan J."/>
            <person name="LaButti K."/>
            <person name="Hainaut M."/>
            <person name="Henrissat B."/>
            <person name="Grigoriev I.V."/>
            <person name="Spatafora J.W."/>
            <person name="Aime M.C."/>
        </authorList>
    </citation>
    <scope>NUCLEOTIDE SEQUENCE [LARGE SCALE GENOMIC DNA]</scope>
    <source>
        <strain evidence="3 4">MCA 5214</strain>
    </source>
</reference>
<dbReference type="RefSeq" id="XP_025363562.1">
    <property type="nucleotide sequence ID" value="XM_025504346.1"/>
</dbReference>
<dbReference type="GeneID" id="37026169"/>
<keyword evidence="4" id="KW-1185">Reference proteome</keyword>
<evidence type="ECO:0000259" key="2">
    <source>
        <dbReference type="PROSITE" id="PS50234"/>
    </source>
</evidence>
<dbReference type="PROSITE" id="PS50234">
    <property type="entry name" value="VWFA"/>
    <property type="match status" value="1"/>
</dbReference>
<proteinExistence type="predicted"/>
<dbReference type="Proteomes" id="UP000245884">
    <property type="component" value="Unassembled WGS sequence"/>
</dbReference>
<dbReference type="AlphaFoldDB" id="A0A316UUG7"/>
<dbReference type="PANTHER" id="PTHR34706">
    <property type="entry name" value="SLR1338 PROTEIN"/>
    <property type="match status" value="1"/>
</dbReference>
<feature type="compositionally biased region" description="Low complexity" evidence="1">
    <location>
        <begin position="453"/>
        <end position="480"/>
    </location>
</feature>